<dbReference type="InterPro" id="IPR003409">
    <property type="entry name" value="MORN"/>
</dbReference>
<accession>A0A0M0LSC1</accession>
<keyword evidence="2" id="KW-0472">Membrane</keyword>
<sequence length="640" mass="70602">MHITPGHVSMPYDTYVPAETKTVISVMSYDDWVALATCVLPLLCLIGAVIVLLFRCCGLCMPAAGFDLPPAATLKDKYAKIFNKSAPEVQAIPSKKRASVQLGEHKAITLLVALDEPLVAALRSTAVKFIDANRIRDGTIGKVMRRQDLERLERERGVQFFLSPERSIEVHRSNARAVASLTYCWDTPDGDDPSGEYLSAVLRYLQSDLGSHVEAVFWDCPCLPQVPRTGSEDKLFVEALDVMALTYASVFSTTVIRHRRVPARPKSLDGDVVVYGEAVAEQDVRTGLGKYGEIERVSRDDKGRWRAHFKSHADAERASAAGLSIVKGAKRLQTFHLVEIDGAAPEAAREQYGGSEGMGPRIERVRSSIMSAFFSSEGDRGTVVRLFNDYITKINNAMVYSGEGVAGEYIGEKNAAAQYEGRGKYMFADGDVYEGEWKAGKKEGRGIYLYANGDVYKGEYKADKKEGPGILRWADGNVGDVYDGEWKAGKKDGRGVNRWADGDVYEGEYKADKQEGRGIFRWASGDVYEGEWKAGNPKQEGRGIYRWVSGDVYEGEWKAGKRDGKGTYLFADGRIEVGFYRAGTRVGEGIIWTPDGRAAGQLQDGKAVKMITLEEAERLVKHLGLPMPVHRKGKWKAGSP</sequence>
<evidence type="ECO:0000256" key="2">
    <source>
        <dbReference type="SAM" id="Phobius"/>
    </source>
</evidence>
<evidence type="ECO:0000313" key="3">
    <source>
        <dbReference type="EMBL" id="KOO53807.1"/>
    </source>
</evidence>
<dbReference type="OrthoDB" id="437960at2759"/>
<feature type="transmembrane region" description="Helical" evidence="2">
    <location>
        <begin position="32"/>
        <end position="54"/>
    </location>
</feature>
<keyword evidence="4" id="KW-1185">Reference proteome</keyword>
<dbReference type="FunFam" id="2.20.110.10:FF:000002">
    <property type="entry name" value="Phosphatidylinositol 4-phosphate 5-kinase 8"/>
    <property type="match status" value="2"/>
</dbReference>
<proteinExistence type="predicted"/>
<name>A0A0M0LSC1_9EUKA</name>
<gene>
    <name evidence="3" type="ORF">Ctob_014851</name>
</gene>
<evidence type="ECO:0000256" key="1">
    <source>
        <dbReference type="ARBA" id="ARBA00022737"/>
    </source>
</evidence>
<dbReference type="PANTHER" id="PTHR23084">
    <property type="entry name" value="PHOSPHATIDYLINOSITOL-4-PHOSPHATE 5-KINASE RELATED"/>
    <property type="match status" value="1"/>
</dbReference>
<organism evidence="3 4">
    <name type="scientific">Chrysochromulina tobinii</name>
    <dbReference type="NCBI Taxonomy" id="1460289"/>
    <lineage>
        <taxon>Eukaryota</taxon>
        <taxon>Haptista</taxon>
        <taxon>Haptophyta</taxon>
        <taxon>Prymnesiophyceae</taxon>
        <taxon>Prymnesiales</taxon>
        <taxon>Chrysochromulinaceae</taxon>
        <taxon>Chrysochromulina</taxon>
    </lineage>
</organism>
<dbReference type="Proteomes" id="UP000037460">
    <property type="component" value="Unassembled WGS sequence"/>
</dbReference>
<comment type="caution">
    <text evidence="3">The sequence shown here is derived from an EMBL/GenBank/DDBJ whole genome shotgun (WGS) entry which is preliminary data.</text>
</comment>
<keyword evidence="1" id="KW-0677">Repeat</keyword>
<reference evidence="4" key="1">
    <citation type="journal article" date="2015" name="PLoS Genet.">
        <title>Genome Sequence and Transcriptome Analyses of Chrysochromulina tobin: Metabolic Tools for Enhanced Algal Fitness in the Prominent Order Prymnesiales (Haptophyceae).</title>
        <authorList>
            <person name="Hovde B.T."/>
            <person name="Deodato C.R."/>
            <person name="Hunsperger H.M."/>
            <person name="Ryken S.A."/>
            <person name="Yost W."/>
            <person name="Jha R.K."/>
            <person name="Patterson J."/>
            <person name="Monnat R.J. Jr."/>
            <person name="Barlow S.B."/>
            <person name="Starkenburg S.R."/>
            <person name="Cattolico R.A."/>
        </authorList>
    </citation>
    <scope>NUCLEOTIDE SEQUENCE</scope>
    <source>
        <strain evidence="4">CCMP291</strain>
    </source>
</reference>
<dbReference type="AlphaFoldDB" id="A0A0M0LSC1"/>
<protein>
    <submittedName>
        <fullName evidence="3">Morn repeat protein</fullName>
    </submittedName>
</protein>
<dbReference type="PANTHER" id="PTHR23084:SF263">
    <property type="entry name" value="MORN REPEAT-CONTAINING PROTEIN 1"/>
    <property type="match status" value="1"/>
</dbReference>
<dbReference type="Gene3D" id="2.20.110.10">
    <property type="entry name" value="Histone H3 K4-specific methyltransferase SET7/9 N-terminal domain"/>
    <property type="match status" value="3"/>
</dbReference>
<dbReference type="SUPFAM" id="SSF82185">
    <property type="entry name" value="Histone H3 K4-specific methyltransferase SET7/9 N-terminal domain"/>
    <property type="match status" value="2"/>
</dbReference>
<evidence type="ECO:0000313" key="4">
    <source>
        <dbReference type="Proteomes" id="UP000037460"/>
    </source>
</evidence>
<dbReference type="Pfam" id="PF02493">
    <property type="entry name" value="MORN"/>
    <property type="match status" value="7"/>
</dbReference>
<keyword evidence="2" id="KW-0812">Transmembrane</keyword>
<keyword evidence="2" id="KW-1133">Transmembrane helix</keyword>
<dbReference type="SMART" id="SM00698">
    <property type="entry name" value="MORN"/>
    <property type="match status" value="6"/>
</dbReference>
<dbReference type="EMBL" id="JWZX01000052">
    <property type="protein sequence ID" value="KOO53807.1"/>
    <property type="molecule type" value="Genomic_DNA"/>
</dbReference>